<dbReference type="InterPro" id="IPR046121">
    <property type="entry name" value="DUF6118"/>
</dbReference>
<accession>A0A2U2N1P8</accession>
<dbReference type="InterPro" id="IPR003646">
    <property type="entry name" value="SH3-like_bac-type"/>
</dbReference>
<comment type="caution">
    <text evidence="9">The sequence shown here is derived from an EMBL/GenBank/DDBJ whole genome shotgun (WGS) entry which is preliminary data.</text>
</comment>
<evidence type="ECO:0000256" key="7">
    <source>
        <dbReference type="SAM" id="Phobius"/>
    </source>
</evidence>
<keyword evidence="6" id="KW-0175">Coiled coil</keyword>
<dbReference type="SMART" id="SM00287">
    <property type="entry name" value="SH3b"/>
    <property type="match status" value="1"/>
</dbReference>
<evidence type="ECO:0000313" key="9">
    <source>
        <dbReference type="EMBL" id="PWG62978.1"/>
    </source>
</evidence>
<dbReference type="PIRSF" id="PIRSF006158">
    <property type="entry name" value="UCP006158_SH3"/>
    <property type="match status" value="1"/>
</dbReference>
<sequence>MGGSLRPARPRLPTPRERFGVQGFFKALLFAVLFGVVGAAGAQSTAYVTDELRLNLRSGPGNEYRILQLLPSGTPVQVLERGNEWTRVRSGGNEGWMRTSYLQSQPAAAVRLEEATEELARLREQNAGLQEALEATRVELESTVAEVQSLRDENEAMSRRLEQASEGLELADENQALKKQVIDLEREVQDLTNETRRLSDRSRQDWFVVGAGVMAFGMLVGIIVTRIRWRRRSSWGDL</sequence>
<evidence type="ECO:0000256" key="6">
    <source>
        <dbReference type="SAM" id="Coils"/>
    </source>
</evidence>
<feature type="domain" description="SH3b" evidence="8">
    <location>
        <begin position="43"/>
        <end position="106"/>
    </location>
</feature>
<dbReference type="GO" id="GO:0016020">
    <property type="term" value="C:membrane"/>
    <property type="evidence" value="ECO:0007669"/>
    <property type="project" value="UniProtKB-SubCell"/>
</dbReference>
<dbReference type="Pfam" id="PF19613">
    <property type="entry name" value="DUF6118"/>
    <property type="match status" value="1"/>
</dbReference>
<protein>
    <submittedName>
        <fullName evidence="9">TIGR04211 family SH3 domain-containing protein</fullName>
    </submittedName>
</protein>
<evidence type="ECO:0000256" key="4">
    <source>
        <dbReference type="ARBA" id="ARBA00022989"/>
    </source>
</evidence>
<dbReference type="Gene3D" id="2.30.30.40">
    <property type="entry name" value="SH3 Domains"/>
    <property type="match status" value="1"/>
</dbReference>
<organism evidence="9 10">
    <name type="scientific">Sediminicurvatus halobius</name>
    <dbReference type="NCBI Taxonomy" id="2182432"/>
    <lineage>
        <taxon>Bacteria</taxon>
        <taxon>Pseudomonadati</taxon>
        <taxon>Pseudomonadota</taxon>
        <taxon>Gammaproteobacteria</taxon>
        <taxon>Chromatiales</taxon>
        <taxon>Ectothiorhodospiraceae</taxon>
        <taxon>Sediminicurvatus</taxon>
    </lineage>
</organism>
<dbReference type="InterPro" id="IPR016476">
    <property type="entry name" value="SH3_dom_pro"/>
</dbReference>
<feature type="coiled-coil region" evidence="6">
    <location>
        <begin position="105"/>
        <end position="201"/>
    </location>
</feature>
<dbReference type="Pfam" id="PF08239">
    <property type="entry name" value="SH3_3"/>
    <property type="match status" value="1"/>
</dbReference>
<keyword evidence="3" id="KW-0732">Signal</keyword>
<dbReference type="AlphaFoldDB" id="A0A2U2N1P8"/>
<keyword evidence="4 7" id="KW-1133">Transmembrane helix</keyword>
<keyword evidence="5 7" id="KW-0472">Membrane</keyword>
<reference evidence="9 10" key="1">
    <citation type="submission" date="2018-05" db="EMBL/GenBank/DDBJ databases">
        <title>Spiribacter halobius sp. nov., a moderately halophilic bacterium isolated from marine solar saltern.</title>
        <authorList>
            <person name="Zheng W.-S."/>
            <person name="Lu D.-C."/>
            <person name="Du Z.-J."/>
        </authorList>
    </citation>
    <scope>NUCLEOTIDE SEQUENCE [LARGE SCALE GENOMIC DNA]</scope>
    <source>
        <strain evidence="9 10">E85</strain>
    </source>
</reference>
<evidence type="ECO:0000256" key="3">
    <source>
        <dbReference type="ARBA" id="ARBA00022729"/>
    </source>
</evidence>
<dbReference type="PROSITE" id="PS51781">
    <property type="entry name" value="SH3B"/>
    <property type="match status" value="1"/>
</dbReference>
<feature type="transmembrane region" description="Helical" evidence="7">
    <location>
        <begin position="206"/>
        <end position="225"/>
    </location>
</feature>
<evidence type="ECO:0000259" key="8">
    <source>
        <dbReference type="PROSITE" id="PS51781"/>
    </source>
</evidence>
<dbReference type="EMBL" id="QFFI01000014">
    <property type="protein sequence ID" value="PWG62978.1"/>
    <property type="molecule type" value="Genomic_DNA"/>
</dbReference>
<dbReference type="Proteomes" id="UP000245474">
    <property type="component" value="Unassembled WGS sequence"/>
</dbReference>
<evidence type="ECO:0000256" key="1">
    <source>
        <dbReference type="ARBA" id="ARBA00004167"/>
    </source>
</evidence>
<keyword evidence="10" id="KW-1185">Reference proteome</keyword>
<keyword evidence="2 7" id="KW-0812">Transmembrane</keyword>
<dbReference type="NCBIfam" id="TIGR04211">
    <property type="entry name" value="SH3_and_anchor"/>
    <property type="match status" value="1"/>
</dbReference>
<evidence type="ECO:0000256" key="5">
    <source>
        <dbReference type="ARBA" id="ARBA00023136"/>
    </source>
</evidence>
<evidence type="ECO:0000256" key="2">
    <source>
        <dbReference type="ARBA" id="ARBA00022692"/>
    </source>
</evidence>
<name>A0A2U2N1P8_9GAMM</name>
<comment type="subcellular location">
    <subcellularLocation>
        <location evidence="1">Membrane</location>
        <topology evidence="1">Single-pass membrane protein</topology>
    </subcellularLocation>
</comment>
<proteinExistence type="predicted"/>
<gene>
    <name evidence="9" type="ORF">DEM34_10300</name>
</gene>
<evidence type="ECO:0000313" key="10">
    <source>
        <dbReference type="Proteomes" id="UP000245474"/>
    </source>
</evidence>